<evidence type="ECO:0000313" key="1">
    <source>
        <dbReference type="EMBL" id="SDC37736.1"/>
    </source>
</evidence>
<sequence length="48" mass="5278">MKRRAKETYDAIKYASSMLVSKDGKAVQPCTGLDLKVYAAATFALTHK</sequence>
<organism evidence="1 2">
    <name type="scientific">Paracidovorax valerianellae</name>
    <dbReference type="NCBI Taxonomy" id="187868"/>
    <lineage>
        <taxon>Bacteria</taxon>
        <taxon>Pseudomonadati</taxon>
        <taxon>Pseudomonadota</taxon>
        <taxon>Betaproteobacteria</taxon>
        <taxon>Burkholderiales</taxon>
        <taxon>Comamonadaceae</taxon>
        <taxon>Paracidovorax</taxon>
    </lineage>
</organism>
<protein>
    <submittedName>
        <fullName evidence="1">Uncharacterized protein</fullName>
    </submittedName>
</protein>
<gene>
    <name evidence="1" type="ORF">SAMN05192589_10256</name>
</gene>
<name>A0A1G6L4W5_9BURK</name>
<dbReference type="STRING" id="187868.SAMN05192589_10256"/>
<evidence type="ECO:0000313" key="2">
    <source>
        <dbReference type="Proteomes" id="UP000198781"/>
    </source>
</evidence>
<accession>A0A1G6L4W5</accession>
<keyword evidence="2" id="KW-1185">Reference proteome</keyword>
<dbReference type="EMBL" id="FMZC01000002">
    <property type="protein sequence ID" value="SDC37736.1"/>
    <property type="molecule type" value="Genomic_DNA"/>
</dbReference>
<dbReference type="AlphaFoldDB" id="A0A1G6L4W5"/>
<dbReference type="Proteomes" id="UP000198781">
    <property type="component" value="Unassembled WGS sequence"/>
</dbReference>
<proteinExistence type="predicted"/>
<reference evidence="1 2" key="1">
    <citation type="submission" date="2016-10" db="EMBL/GenBank/DDBJ databases">
        <authorList>
            <person name="de Groot N.N."/>
        </authorList>
    </citation>
    <scope>NUCLEOTIDE SEQUENCE [LARGE SCALE GENOMIC DNA]</scope>
    <source>
        <strain evidence="1 2">DSM 16619</strain>
    </source>
</reference>